<name>A0ABQ8JI95_DERPT</name>
<feature type="region of interest" description="Disordered" evidence="2">
    <location>
        <begin position="3010"/>
        <end position="3042"/>
    </location>
</feature>
<feature type="region of interest" description="Disordered" evidence="2">
    <location>
        <begin position="817"/>
        <end position="836"/>
    </location>
</feature>
<keyword evidence="3" id="KW-0812">Transmembrane</keyword>
<feature type="compositionally biased region" description="Basic residues" evidence="2">
    <location>
        <begin position="1352"/>
        <end position="1361"/>
    </location>
</feature>
<evidence type="ECO:0000313" key="4">
    <source>
        <dbReference type="EMBL" id="KAH9422148.1"/>
    </source>
</evidence>
<feature type="compositionally biased region" description="Basic and acidic residues" evidence="2">
    <location>
        <begin position="1874"/>
        <end position="1892"/>
    </location>
</feature>
<feature type="region of interest" description="Disordered" evidence="2">
    <location>
        <begin position="2522"/>
        <end position="2559"/>
    </location>
</feature>
<organism evidence="4 5">
    <name type="scientific">Dermatophagoides pteronyssinus</name>
    <name type="common">European house dust mite</name>
    <dbReference type="NCBI Taxonomy" id="6956"/>
    <lineage>
        <taxon>Eukaryota</taxon>
        <taxon>Metazoa</taxon>
        <taxon>Ecdysozoa</taxon>
        <taxon>Arthropoda</taxon>
        <taxon>Chelicerata</taxon>
        <taxon>Arachnida</taxon>
        <taxon>Acari</taxon>
        <taxon>Acariformes</taxon>
        <taxon>Sarcoptiformes</taxon>
        <taxon>Astigmata</taxon>
        <taxon>Psoroptidia</taxon>
        <taxon>Analgoidea</taxon>
        <taxon>Pyroglyphidae</taxon>
        <taxon>Dermatophagoidinae</taxon>
        <taxon>Dermatophagoides</taxon>
    </lineage>
</organism>
<feature type="transmembrane region" description="Helical" evidence="3">
    <location>
        <begin position="1434"/>
        <end position="1451"/>
    </location>
</feature>
<keyword evidence="3" id="KW-0472">Membrane</keyword>
<feature type="region of interest" description="Disordered" evidence="2">
    <location>
        <begin position="988"/>
        <end position="1057"/>
    </location>
</feature>
<comment type="caution">
    <text evidence="4">The sequence shown here is derived from an EMBL/GenBank/DDBJ whole genome shotgun (WGS) entry which is preliminary data.</text>
</comment>
<feature type="region of interest" description="Disordered" evidence="2">
    <location>
        <begin position="335"/>
        <end position="371"/>
    </location>
</feature>
<feature type="compositionally biased region" description="Polar residues" evidence="2">
    <location>
        <begin position="3010"/>
        <end position="3029"/>
    </location>
</feature>
<feature type="compositionally biased region" description="Basic and acidic residues" evidence="2">
    <location>
        <begin position="1908"/>
        <end position="1919"/>
    </location>
</feature>
<evidence type="ECO:0000256" key="1">
    <source>
        <dbReference type="SAM" id="Coils"/>
    </source>
</evidence>
<proteinExistence type="predicted"/>
<sequence length="3042" mass="355481">MKTNVSNVEDKKQSTSEPIVSQTNENQTAIASKVKNEQTTSSLVDKMKQTTSVPIVSQTNENQTAIASKVKNEQTTTSNLIDNIAQSTSKPVGNQTAKIPSNNTNIEDDIKIPANILDSPQLKEQLKKIEDINDMKEKESILTHKIQHLEYLYGDKNDIQEMLDRCNENLEAKNMYNEEDRKDILLDIEMNNRYKKENEEKIAILENSIITGDAFKDVKRKMTDQEYNDKILDELNKYEIHLNEKEKTINKEFENEKIHSTLTPAERKYFFMQIERINKEIKRNKDMTKKLKEKMMEKQARTKRQAYDGTGIKLSETKKNETEKYALKKSLVSKDQASLNGQDSSSSSNDFSDSHDETQQTMLKQKSTNLSKQTMVDQPIEQNIEISQSNNIIDSLIKRIKKSIKPTILSNQHDRTLVPYKSLYGVPIKCTGNSDPQTTEEKYQACQLKAIGKWKIKLQHYYTESWNFCCFVYDVLECETKVLSECDEDYSDRNDKETRLLFDKSCQPIIANNPCGKSGGGGKDWIWKGLGIAAGVGLFLYLLYECIQFWRKEYNTELKALEAYKEEKFQKYYEKEFVRAVYDNEVDNLNKQRLTNVSVQKNENGEPIEKQDNVKLSKKDLKKIEKKVRTLIEAKSKNDPTFLDDFIQDSTKYYEKPTGVLAKSKKFFTRLWQEKKVNNEELMKKEELIRSQARRQFENIHNVDQSQSTKPGKLKSLIVTEDENTDSLLAKMLNILNQEQVAVHETMRTTDFPEPGKIDELEKWTKDFKDTRNRIRNEINKTFEMTLERPTSEDQTDKIEETKNKLVDTKLKQISESVQETDSNKQLKASNDQTNKITKATTNDQVAKISKSDSFKKTKTKDKSVSIVGQIKSEMDQKVEFEPEIFKYLSGVYNELSTNEWLADTMQQTSDQLKSTLTSAGEQMNVYLKSLSGKLYEMSPKDWIGDIKPSSYSIVEKLKNKFKTGNKEISDFFKKTTDKAYEILASDDSTEMEKQKTRSYVGNLEPIEEEEEEQPKRISKNKKDKKKPIISSDDKNNKQSITESTENQTTNNETVISSKIKNKQTSILVDNMIQSSSSSSKPIDESKFGNIKSIDILNEENKAVSTKPSPELTQEMIKIKAIPNITEEELIIMKKIAQLQELHGRKSLIDLISRLFDKKLELINNWIEDEKTNPKLTGEARINYFHNGEINRLAALKDVENMKRAKQINLDKIDNAEKSLVSGFAFKDEIFIQKPDKIIEANKLDKNLKIMTESEFNNNVSKALDKYDGYLKEDSIKSLNEQKERLKHTNLKNVFKVEKILNYKVEVGKEITKKLREMMMEKKARTKRQAYDDGKETQLSEAEKNETEKQALKKLLKKKSSSKNQTSLNGQDSSSSSNDFSDSDETRQLTMLKQKSTNLFKQTMIDQQPMQQNIEISQSTNIIDSLMKQIMKTIFCFPLLLLSLIPMIVVADGVSNQKSYDGSIMIPYKPVYGVPNKCKGMSNHQTTEENYRTCQINAIEKWKIKLQHYYTESWNFCCFVYEVLKCETKVLSECDADYSDRNDKETRRLFDKSCQPIMAKKPCSKSEDGGDNTLWIALGIAAGAIITLIVGCIFFWRKQLNPESNAKKVYKAEKYQKIYEKEYVRAVYDNEVDNLNNKFLQNASKQTNNNEKPQPIKKDNDEVQILKKDMKKIENELEKKIKSQIEAKSKNDPSFWDDFNKDSAKYYVQPTGVKAKAKKYFKRLWPFSKGNNEEQLKREELIRSEARRQYENIRKNRLELDKISTGHESSIEEINDDPLLAKMLRTLNQEHVDIYRETIKTTDFPESGTMDQMEIYTKNFKDTRQRMRNELDKKLQLALAIPSYSSKDDKTITISSVLNKQQESLKNTTQGSKTTKDQSKKILRSDSKRNEKTQTPVSVIRRTQSTLKPKESQTNESLKEVSSQAKQQPITSSVVNEKQSTLKPENDQTTKFSTSDSSIEKKLENLCLIDEQRQSEEEKPKTLLTAAKEQRTTTKKTEVVKKNIDKKTDKNKNILQITDSDQILKETDEILKMIDKKILLFNQMEKQLKNDEKLLNKKEIFDIDLDLNEKIELKQQREKNFEQRTIIAKRKKELNDMKIFTLEIQKQTVEELKQKQKQNINEYSVFYINDDQMKQNEYEKMKAKQDLWFARKNQETILEDGCLYDEMEIRLNHKEKLLNELENTKPNITLNEMNEIKKQRQQIIDDRKFIAKGRKVLEDLRKTINVKIDENLLLINNEKEKLLKEKFGNIKQIKITVNNLSNIFFEINDNDGRLIFADMIEKEIDRIETNLFKKDENLYRKEFELSEQELYFGGFETEKIKIDNEWKSLLQQRNKNESIWKQFKQAEDKIHLVRNNIYERKKLFENEQLLSIKEKDEQIRKNLAILDDELKKLYLQEKQIESSKQELQEKLLEDKIRLAKERRKLLEKLQSIDMNRQYILKERKNRINKQLMNIEHDEKQLKKHNEILKQALEYTEKRRLKLNQFIVQHERKIFELTEREIENLQEEKNALKLIKDKFVKRKKKSSNETKSANLSKQTIADDQSIQQQSTNNHTSEPNIEITKSFNLDSSLTKRLQKSMKQTILSTATQQILLFCYFIRLIVANNVPNQKIQDGIMISYKTVYGVPNKCTGTSDHQTTEENYRTCQINAIGKWQITFKDYYTESWNFCCFAYDVLTCETKVLYECDPDYSDRNDKETRRLFDKSCQPIMANKPCSKSKDGGGDWIWKGLGIAAGVGLFLYLLYSCIQFWRKEYNTEFIAKEAYKAEKFRQKYEKEYIRAVYDHEVDIQDKQYFTNAPKQTSENGEAQLIKKQENVKIPQKDLKKIKNKVHSQIEADSKNDPSFWDDFNKDSAKYYVQPTGVKAKAKKYFKRLWPFSKGNSEEQLKREELIRSEARRQYENIRKNRLELDKISTGNESSIEEINDDPLLAKMLRTLNQEHVDIYRETIKTTDFPESGTMDQMEEWTKNFKNTRVKLRNELDEKIQLALAILPSYSSKDDKTTTISSVLNKQQDSLKNTTHGSKQMISQNLPVMKQRKINQRKS</sequence>
<protein>
    <submittedName>
        <fullName evidence="4">Uncharacterized protein</fullName>
    </submittedName>
</protein>
<evidence type="ECO:0000256" key="2">
    <source>
        <dbReference type="SAM" id="MobiDB-lite"/>
    </source>
</evidence>
<feature type="region of interest" description="Disordered" evidence="2">
    <location>
        <begin position="293"/>
        <end position="314"/>
    </location>
</feature>
<accession>A0ABQ8JI95</accession>
<feature type="compositionally biased region" description="Polar residues" evidence="2">
    <location>
        <begin position="1893"/>
        <end position="1907"/>
    </location>
</feature>
<feature type="compositionally biased region" description="Polar residues" evidence="2">
    <location>
        <begin position="2528"/>
        <end position="2559"/>
    </location>
</feature>
<feature type="compositionally biased region" description="Basic residues" evidence="2">
    <location>
        <begin position="3033"/>
        <end position="3042"/>
    </location>
</feature>
<dbReference type="Proteomes" id="UP000887458">
    <property type="component" value="Unassembled WGS sequence"/>
</dbReference>
<feature type="compositionally biased region" description="Polar residues" evidence="2">
    <location>
        <begin position="15"/>
        <end position="30"/>
    </location>
</feature>
<feature type="coiled-coil region" evidence="1">
    <location>
        <begin position="2390"/>
        <end position="2521"/>
    </location>
</feature>
<dbReference type="EMBL" id="NJHN03000037">
    <property type="protein sequence ID" value="KAH9422148.1"/>
    <property type="molecule type" value="Genomic_DNA"/>
</dbReference>
<feature type="compositionally biased region" description="Polar residues" evidence="2">
    <location>
        <begin position="1920"/>
        <end position="1956"/>
    </location>
</feature>
<feature type="region of interest" description="Disordered" evidence="2">
    <location>
        <begin position="1863"/>
        <end position="1956"/>
    </location>
</feature>
<feature type="region of interest" description="Disordered" evidence="2">
    <location>
        <begin position="1"/>
        <end position="41"/>
    </location>
</feature>
<feature type="compositionally biased region" description="Low complexity" evidence="2">
    <location>
        <begin position="1042"/>
        <end position="1054"/>
    </location>
</feature>
<reference evidence="4 5" key="1">
    <citation type="journal article" date="2018" name="J. Allergy Clin. Immunol.">
        <title>High-quality assembly of Dermatophagoides pteronyssinus genome and transcriptome reveals a wide range of novel allergens.</title>
        <authorList>
            <person name="Liu X.Y."/>
            <person name="Yang K.Y."/>
            <person name="Wang M.Q."/>
            <person name="Kwok J.S."/>
            <person name="Zeng X."/>
            <person name="Yang Z."/>
            <person name="Xiao X.J."/>
            <person name="Lau C.P."/>
            <person name="Li Y."/>
            <person name="Huang Z.M."/>
            <person name="Ba J.G."/>
            <person name="Yim A.K."/>
            <person name="Ouyang C.Y."/>
            <person name="Ngai S.M."/>
            <person name="Chan T.F."/>
            <person name="Leung E.L."/>
            <person name="Liu L."/>
            <person name="Liu Z.G."/>
            <person name="Tsui S.K."/>
        </authorList>
    </citation>
    <scope>NUCLEOTIDE SEQUENCE [LARGE SCALE GENOMIC DNA]</scope>
    <source>
        <strain evidence="4">Derp</strain>
    </source>
</reference>
<keyword evidence="3" id="KW-1133">Transmembrane helix</keyword>
<reference evidence="4 5" key="2">
    <citation type="journal article" date="2022" name="Mol. Biol. Evol.">
        <title>Comparative Genomics Reveals Insights into the Divergent Evolution of Astigmatic Mites and Household Pest Adaptations.</title>
        <authorList>
            <person name="Xiong Q."/>
            <person name="Wan A.T."/>
            <person name="Liu X."/>
            <person name="Fung C.S."/>
            <person name="Xiao X."/>
            <person name="Malainual N."/>
            <person name="Hou J."/>
            <person name="Wang L."/>
            <person name="Wang M."/>
            <person name="Yang K.Y."/>
            <person name="Cui Y."/>
            <person name="Leung E.L."/>
            <person name="Nong W."/>
            <person name="Shin S.K."/>
            <person name="Au S.W."/>
            <person name="Jeong K.Y."/>
            <person name="Chew F.T."/>
            <person name="Hui J.H."/>
            <person name="Leung T.F."/>
            <person name="Tungtrongchitr A."/>
            <person name="Zhong N."/>
            <person name="Liu Z."/>
            <person name="Tsui S.K."/>
        </authorList>
    </citation>
    <scope>NUCLEOTIDE SEQUENCE [LARGE SCALE GENOMIC DNA]</scope>
    <source>
        <strain evidence="4">Derp</strain>
    </source>
</reference>
<feature type="transmembrane region" description="Helical" evidence="3">
    <location>
        <begin position="1574"/>
        <end position="1596"/>
    </location>
</feature>
<evidence type="ECO:0000256" key="3">
    <source>
        <dbReference type="SAM" id="Phobius"/>
    </source>
</evidence>
<feature type="compositionally biased region" description="Basic and acidic residues" evidence="2">
    <location>
        <begin position="1324"/>
        <end position="1351"/>
    </location>
</feature>
<gene>
    <name evidence="4" type="ORF">DERP_002443</name>
</gene>
<feature type="coiled-coil region" evidence="1">
    <location>
        <begin position="1656"/>
        <end position="1683"/>
    </location>
</feature>
<feature type="compositionally biased region" description="Polar residues" evidence="2">
    <location>
        <begin position="1863"/>
        <end position="1873"/>
    </location>
</feature>
<evidence type="ECO:0000313" key="5">
    <source>
        <dbReference type="Proteomes" id="UP000887458"/>
    </source>
</evidence>
<keyword evidence="1" id="KW-0175">Coiled coil</keyword>
<feature type="region of interest" description="Disordered" evidence="2">
    <location>
        <begin position="1324"/>
        <end position="1385"/>
    </location>
</feature>
<feature type="compositionally biased region" description="Polar residues" evidence="2">
    <location>
        <begin position="359"/>
        <end position="371"/>
    </location>
</feature>
<feature type="compositionally biased region" description="Basic residues" evidence="2">
    <location>
        <begin position="1017"/>
        <end position="1028"/>
    </location>
</feature>
<keyword evidence="5" id="KW-1185">Reference proteome</keyword>